<keyword evidence="9" id="KW-1185">Reference proteome</keyword>
<dbReference type="Gene3D" id="3.30.465.10">
    <property type="match status" value="1"/>
</dbReference>
<evidence type="ECO:0000256" key="3">
    <source>
        <dbReference type="ARBA" id="ARBA00022630"/>
    </source>
</evidence>
<dbReference type="EMBL" id="CAOQHR010000009">
    <property type="protein sequence ID" value="CAI6339305.1"/>
    <property type="molecule type" value="Genomic_DNA"/>
</dbReference>
<evidence type="ECO:0000256" key="6">
    <source>
        <dbReference type="SAM" id="SignalP"/>
    </source>
</evidence>
<dbReference type="OrthoDB" id="415825at2759"/>
<dbReference type="PANTHER" id="PTHR42973">
    <property type="entry name" value="BINDING OXIDOREDUCTASE, PUTATIVE (AFU_ORTHOLOGUE AFUA_1G17690)-RELATED"/>
    <property type="match status" value="1"/>
</dbReference>
<comment type="similarity">
    <text evidence="2">Belongs to the oxygen-dependent FAD-linked oxidoreductase family.</text>
</comment>
<evidence type="ECO:0000313" key="9">
    <source>
        <dbReference type="Proteomes" id="UP001152607"/>
    </source>
</evidence>
<proteinExistence type="inferred from homology"/>
<dbReference type="GO" id="GO:0071949">
    <property type="term" value="F:FAD binding"/>
    <property type="evidence" value="ECO:0007669"/>
    <property type="project" value="InterPro"/>
</dbReference>
<accession>A0A9W4XSR9</accession>
<dbReference type="InterPro" id="IPR050416">
    <property type="entry name" value="FAD-linked_Oxidoreductase"/>
</dbReference>
<dbReference type="InterPro" id="IPR016167">
    <property type="entry name" value="FAD-bd_PCMH_sub1"/>
</dbReference>
<dbReference type="Proteomes" id="UP001152607">
    <property type="component" value="Unassembled WGS sequence"/>
</dbReference>
<evidence type="ECO:0000256" key="1">
    <source>
        <dbReference type="ARBA" id="ARBA00001974"/>
    </source>
</evidence>
<gene>
    <name evidence="8" type="ORF">PDIGIT_LOCUS12459</name>
</gene>
<dbReference type="PANTHER" id="PTHR42973:SF39">
    <property type="entry name" value="FAD-BINDING PCMH-TYPE DOMAIN-CONTAINING PROTEIN"/>
    <property type="match status" value="1"/>
</dbReference>
<keyword evidence="4" id="KW-0274">FAD</keyword>
<sequence length="467" mass="51207">MFMQYSVFLASSVLSVSAIGIIAELGSRLSPAAIITANISTAPRWSDYHAPQAGYVVHVAEDSDVAETVKYCNQHNRTFLAQSGGHGWANTFSMSGKDVIINMRGLNSMKLNENKTEIRIGGGVLNEELIQIAYDNGLQVLNGGCNCVGVMGATLGGGVSRNMNLYGLPADNLVSARVVTSDGSIVVASSTENEDLLWALRGAGANFGIVISAVMNAYTAKNNGTVWAGTLTFTGNKLEGFIAAMGALIMTEDMTVHWGFSHALPENQPAITAEVFFMRADVEAARTACQTLYALHPENDTTGILEYNHLNDDTIGLCEDGGRKPAWHVGLKTLDYPAFQQIWDHWVAFVEETGVDTTILVETYSGYATQQASRESASYAHRDINFYAWSLSFWEDETLDDVVEEYGREVRSLWRASSGFEQSRAYLNFAHGDEPLEEIYGESLPHLRELKSKWDPEAKFNQFFPIS</sequence>
<feature type="signal peptide" evidence="6">
    <location>
        <begin position="1"/>
        <end position="18"/>
    </location>
</feature>
<dbReference type="AlphaFoldDB" id="A0A9W4XSR9"/>
<dbReference type="Gene3D" id="3.30.43.10">
    <property type="entry name" value="Uridine Diphospho-n-acetylenolpyruvylglucosamine Reductase, domain 2"/>
    <property type="match status" value="1"/>
</dbReference>
<dbReference type="InterPro" id="IPR016169">
    <property type="entry name" value="FAD-bd_PCMH_sub2"/>
</dbReference>
<evidence type="ECO:0000256" key="2">
    <source>
        <dbReference type="ARBA" id="ARBA00005466"/>
    </source>
</evidence>
<keyword evidence="3" id="KW-0285">Flavoprotein</keyword>
<protein>
    <recommendedName>
        <fullName evidence="7">FAD-binding PCMH-type domain-containing protein</fullName>
    </recommendedName>
</protein>
<dbReference type="PROSITE" id="PS51387">
    <property type="entry name" value="FAD_PCMH"/>
    <property type="match status" value="1"/>
</dbReference>
<comment type="caution">
    <text evidence="8">The sequence shown here is derived from an EMBL/GenBank/DDBJ whole genome shotgun (WGS) entry which is preliminary data.</text>
</comment>
<evidence type="ECO:0000256" key="4">
    <source>
        <dbReference type="ARBA" id="ARBA00022827"/>
    </source>
</evidence>
<dbReference type="InterPro" id="IPR036318">
    <property type="entry name" value="FAD-bd_PCMH-like_sf"/>
</dbReference>
<dbReference type="InterPro" id="IPR012951">
    <property type="entry name" value="BBE"/>
</dbReference>
<dbReference type="InterPro" id="IPR016166">
    <property type="entry name" value="FAD-bd_PCMH"/>
</dbReference>
<dbReference type="GO" id="GO:0016491">
    <property type="term" value="F:oxidoreductase activity"/>
    <property type="evidence" value="ECO:0007669"/>
    <property type="project" value="UniProtKB-KW"/>
</dbReference>
<organism evidence="8 9">
    <name type="scientific">Periconia digitata</name>
    <dbReference type="NCBI Taxonomy" id="1303443"/>
    <lineage>
        <taxon>Eukaryota</taxon>
        <taxon>Fungi</taxon>
        <taxon>Dikarya</taxon>
        <taxon>Ascomycota</taxon>
        <taxon>Pezizomycotina</taxon>
        <taxon>Dothideomycetes</taxon>
        <taxon>Pleosporomycetidae</taxon>
        <taxon>Pleosporales</taxon>
        <taxon>Massarineae</taxon>
        <taxon>Periconiaceae</taxon>
        <taxon>Periconia</taxon>
    </lineage>
</organism>
<comment type="cofactor">
    <cofactor evidence="1">
        <name>FAD</name>
        <dbReference type="ChEBI" id="CHEBI:57692"/>
    </cofactor>
</comment>
<feature type="domain" description="FAD-binding PCMH-type" evidence="7">
    <location>
        <begin position="48"/>
        <end position="220"/>
    </location>
</feature>
<dbReference type="Pfam" id="PF08031">
    <property type="entry name" value="BBE"/>
    <property type="match status" value="1"/>
</dbReference>
<feature type="chain" id="PRO_5040784595" description="FAD-binding PCMH-type domain-containing protein" evidence="6">
    <location>
        <begin position="19"/>
        <end position="467"/>
    </location>
</feature>
<keyword evidence="5" id="KW-0560">Oxidoreductase</keyword>
<dbReference type="SUPFAM" id="SSF56176">
    <property type="entry name" value="FAD-binding/transporter-associated domain-like"/>
    <property type="match status" value="1"/>
</dbReference>
<name>A0A9W4XSR9_9PLEO</name>
<evidence type="ECO:0000313" key="8">
    <source>
        <dbReference type="EMBL" id="CAI6339305.1"/>
    </source>
</evidence>
<reference evidence="8" key="1">
    <citation type="submission" date="2023-01" db="EMBL/GenBank/DDBJ databases">
        <authorList>
            <person name="Van Ghelder C."/>
            <person name="Rancurel C."/>
        </authorList>
    </citation>
    <scope>NUCLEOTIDE SEQUENCE</scope>
    <source>
        <strain evidence="8">CNCM I-4278</strain>
    </source>
</reference>
<dbReference type="InterPro" id="IPR006094">
    <property type="entry name" value="Oxid_FAD_bind_N"/>
</dbReference>
<dbReference type="Pfam" id="PF01565">
    <property type="entry name" value="FAD_binding_4"/>
    <property type="match status" value="1"/>
</dbReference>
<evidence type="ECO:0000259" key="7">
    <source>
        <dbReference type="PROSITE" id="PS51387"/>
    </source>
</evidence>
<keyword evidence="6" id="KW-0732">Signal</keyword>
<evidence type="ECO:0000256" key="5">
    <source>
        <dbReference type="ARBA" id="ARBA00023002"/>
    </source>
</evidence>
<dbReference type="Gene3D" id="3.40.462.20">
    <property type="match status" value="1"/>
</dbReference>